<dbReference type="PROSITE" id="PS51257">
    <property type="entry name" value="PROKAR_LIPOPROTEIN"/>
    <property type="match status" value="1"/>
</dbReference>
<dbReference type="InterPro" id="IPR011330">
    <property type="entry name" value="Glyco_hydro/deAcase_b/a-brl"/>
</dbReference>
<proteinExistence type="predicted"/>
<dbReference type="AlphaFoldDB" id="A0A8J3C9S4"/>
<feature type="signal peptide" evidence="1">
    <location>
        <begin position="1"/>
        <end position="31"/>
    </location>
</feature>
<keyword evidence="1" id="KW-0732">Signal</keyword>
<dbReference type="GO" id="GO:0005975">
    <property type="term" value="P:carbohydrate metabolic process"/>
    <property type="evidence" value="ECO:0007669"/>
    <property type="project" value="InterPro"/>
</dbReference>
<reference evidence="3" key="1">
    <citation type="journal article" date="2014" name="Int. J. Syst. Evol. Microbiol.">
        <title>Complete genome sequence of Corynebacterium casei LMG S-19264T (=DSM 44701T), isolated from a smear-ripened cheese.</title>
        <authorList>
            <consortium name="US DOE Joint Genome Institute (JGI-PGF)"/>
            <person name="Walter F."/>
            <person name="Albersmeier A."/>
            <person name="Kalinowski J."/>
            <person name="Ruckert C."/>
        </authorList>
    </citation>
    <scope>NUCLEOTIDE SEQUENCE</scope>
    <source>
        <strain evidence="3">CGMCC 4.5737</strain>
    </source>
</reference>
<keyword evidence="4" id="KW-1185">Reference proteome</keyword>
<evidence type="ECO:0000259" key="2">
    <source>
        <dbReference type="PROSITE" id="PS51677"/>
    </source>
</evidence>
<organism evidence="3 4">
    <name type="scientific">Longimycelium tulufanense</name>
    <dbReference type="NCBI Taxonomy" id="907463"/>
    <lineage>
        <taxon>Bacteria</taxon>
        <taxon>Bacillati</taxon>
        <taxon>Actinomycetota</taxon>
        <taxon>Actinomycetes</taxon>
        <taxon>Pseudonocardiales</taxon>
        <taxon>Pseudonocardiaceae</taxon>
        <taxon>Longimycelium</taxon>
    </lineage>
</organism>
<protein>
    <submittedName>
        <fullName evidence="3">Lipoprotein</fullName>
    </submittedName>
</protein>
<dbReference type="Proteomes" id="UP000637578">
    <property type="component" value="Unassembled WGS sequence"/>
</dbReference>
<evidence type="ECO:0000313" key="4">
    <source>
        <dbReference type="Proteomes" id="UP000637578"/>
    </source>
</evidence>
<dbReference type="Pfam" id="PF01522">
    <property type="entry name" value="Polysacc_deac_1"/>
    <property type="match status" value="1"/>
</dbReference>
<keyword evidence="3" id="KW-0449">Lipoprotein</keyword>
<feature type="chain" id="PRO_5038451297" evidence="1">
    <location>
        <begin position="32"/>
        <end position="278"/>
    </location>
</feature>
<dbReference type="PROSITE" id="PS51677">
    <property type="entry name" value="NODB"/>
    <property type="match status" value="1"/>
</dbReference>
<dbReference type="RefSeq" id="WP_189059092.1">
    <property type="nucleotide sequence ID" value="NZ_BMMK01000016.1"/>
</dbReference>
<dbReference type="GO" id="GO:0016810">
    <property type="term" value="F:hydrolase activity, acting on carbon-nitrogen (but not peptide) bonds"/>
    <property type="evidence" value="ECO:0007669"/>
    <property type="project" value="InterPro"/>
</dbReference>
<dbReference type="PANTHER" id="PTHR10587">
    <property type="entry name" value="GLYCOSYL TRANSFERASE-RELATED"/>
    <property type="match status" value="1"/>
</dbReference>
<evidence type="ECO:0000313" key="3">
    <source>
        <dbReference type="EMBL" id="GGM61602.1"/>
    </source>
</evidence>
<dbReference type="InterPro" id="IPR002509">
    <property type="entry name" value="NODB_dom"/>
</dbReference>
<dbReference type="EMBL" id="BMMK01000016">
    <property type="protein sequence ID" value="GGM61602.1"/>
    <property type="molecule type" value="Genomic_DNA"/>
</dbReference>
<comment type="caution">
    <text evidence="3">The sequence shown here is derived from an EMBL/GenBank/DDBJ whole genome shotgun (WGS) entry which is preliminary data.</text>
</comment>
<dbReference type="PANTHER" id="PTHR10587:SF134">
    <property type="entry name" value="SECRETED PROTEIN"/>
    <property type="match status" value="1"/>
</dbReference>
<accession>A0A8J3C9S4</accession>
<reference evidence="3" key="2">
    <citation type="submission" date="2020-09" db="EMBL/GenBank/DDBJ databases">
        <authorList>
            <person name="Sun Q."/>
            <person name="Zhou Y."/>
        </authorList>
    </citation>
    <scope>NUCLEOTIDE SEQUENCE</scope>
    <source>
        <strain evidence="3">CGMCC 4.5737</strain>
    </source>
</reference>
<evidence type="ECO:0000256" key="1">
    <source>
        <dbReference type="SAM" id="SignalP"/>
    </source>
</evidence>
<gene>
    <name evidence="3" type="ORF">GCM10012275_35750</name>
</gene>
<dbReference type="SUPFAM" id="SSF88713">
    <property type="entry name" value="Glycoside hydrolase/deacetylase"/>
    <property type="match status" value="1"/>
</dbReference>
<feature type="domain" description="NodB homology" evidence="2">
    <location>
        <begin position="82"/>
        <end position="278"/>
    </location>
</feature>
<dbReference type="Gene3D" id="3.20.20.370">
    <property type="entry name" value="Glycoside hydrolase/deacetylase"/>
    <property type="match status" value="1"/>
</dbReference>
<dbReference type="InterPro" id="IPR050248">
    <property type="entry name" value="Polysacc_deacetylase_ArnD"/>
</dbReference>
<sequence>MARTARTLRRRVLLALALGSVVAGCAGRATAPVGATNSATDDGPGPYRSLRDDLIARYGIDKPRAFGPYAEGVLSRLETGENVVALTFDASGADGGGVDQKLLEVLRRHQVPATVFLDAKWINKHQDVVAEMTKSPYFEIGNRGRTNRPLSVNGQGANGLPGTRSVAEVIDEVAGTHEKINTVVGKKPEFFRCATGHYDDVAAKIVADLGERPVSFGMDLDQGGTASASAIERTLRGAQPGTIVLARLDKPGGGTAEGIAAALARRLPFRLVRLSEVA</sequence>
<name>A0A8J3C9S4_9PSEU</name>